<proteinExistence type="predicted"/>
<dbReference type="EMBL" id="JAFCIX010000341">
    <property type="protein sequence ID" value="KAH6593957.1"/>
    <property type="molecule type" value="Genomic_DNA"/>
</dbReference>
<gene>
    <name evidence="1" type="ORF">BASA50_007012</name>
</gene>
<accession>A0ABQ8F888</accession>
<comment type="caution">
    <text evidence="1">The sequence shown here is derived from an EMBL/GenBank/DDBJ whole genome shotgun (WGS) entry which is preliminary data.</text>
</comment>
<name>A0ABQ8F888_9FUNG</name>
<keyword evidence="2" id="KW-1185">Reference proteome</keyword>
<evidence type="ECO:0000313" key="2">
    <source>
        <dbReference type="Proteomes" id="UP001648503"/>
    </source>
</evidence>
<dbReference type="Proteomes" id="UP001648503">
    <property type="component" value="Unassembled WGS sequence"/>
</dbReference>
<protein>
    <submittedName>
        <fullName evidence="1">Uncharacterized protein</fullName>
    </submittedName>
</protein>
<sequence length="118" mass="12314">MSSRVAKILFCTPSQPLRTTALLSSRSMLVQSIQAAQSPSVSCLPRFVCTDALAARLSLVSAYVVPISTPCETLLESDAALHSTISAAMATSAHDSGLAALALAGHDVPIVWPFKDDS</sequence>
<evidence type="ECO:0000313" key="1">
    <source>
        <dbReference type="EMBL" id="KAH6593957.1"/>
    </source>
</evidence>
<organism evidence="1 2">
    <name type="scientific">Batrachochytrium salamandrivorans</name>
    <dbReference type="NCBI Taxonomy" id="1357716"/>
    <lineage>
        <taxon>Eukaryota</taxon>
        <taxon>Fungi</taxon>
        <taxon>Fungi incertae sedis</taxon>
        <taxon>Chytridiomycota</taxon>
        <taxon>Chytridiomycota incertae sedis</taxon>
        <taxon>Chytridiomycetes</taxon>
        <taxon>Rhizophydiales</taxon>
        <taxon>Rhizophydiales incertae sedis</taxon>
        <taxon>Batrachochytrium</taxon>
    </lineage>
</organism>
<reference evidence="1 2" key="1">
    <citation type="submission" date="2021-02" db="EMBL/GenBank/DDBJ databases">
        <title>Variation within the Batrachochytrium salamandrivorans European outbreak.</title>
        <authorList>
            <person name="Kelly M."/>
            <person name="Pasmans F."/>
            <person name="Shea T.P."/>
            <person name="Munoz J.F."/>
            <person name="Carranza S."/>
            <person name="Cuomo C.A."/>
            <person name="Martel A."/>
        </authorList>
    </citation>
    <scope>NUCLEOTIDE SEQUENCE [LARGE SCALE GENOMIC DNA]</scope>
    <source>
        <strain evidence="1 2">AMFP18/2</strain>
    </source>
</reference>